<dbReference type="AlphaFoldDB" id="F9WSN0"/>
<dbReference type="EMBL" id="CAEX01005905">
    <property type="protein sequence ID" value="CCD20569.1"/>
    <property type="molecule type" value="Genomic_DNA"/>
</dbReference>
<keyword evidence="3" id="KW-1185">Reference proteome</keyword>
<reference evidence="2 3" key="1">
    <citation type="journal article" date="2012" name="Proc. Natl. Acad. Sci. U.S.A.">
        <title>Antigenic diversity is generated by distinct evolutionary mechanisms in African trypanosome species.</title>
        <authorList>
            <person name="Jackson A.P."/>
            <person name="Berry A."/>
            <person name="Aslett M."/>
            <person name="Allison H.C."/>
            <person name="Burton P."/>
            <person name="Vavrova-Anderson J."/>
            <person name="Brown R."/>
            <person name="Browne H."/>
            <person name="Corton N."/>
            <person name="Hauser H."/>
            <person name="Gamble J."/>
            <person name="Gilderthorp R."/>
            <person name="Marcello L."/>
            <person name="McQuillan J."/>
            <person name="Otto T.D."/>
            <person name="Quail M.A."/>
            <person name="Sanders M.J."/>
            <person name="van Tonder A."/>
            <person name="Ginger M.L."/>
            <person name="Field M.C."/>
            <person name="Barry J.D."/>
            <person name="Hertz-Fowler C."/>
            <person name="Berriman M."/>
        </authorList>
    </citation>
    <scope>NUCLEOTIDE SEQUENCE</scope>
    <source>
        <strain evidence="2 3">Y486</strain>
    </source>
</reference>
<evidence type="ECO:0000313" key="3">
    <source>
        <dbReference type="Proteomes" id="UP000009027"/>
    </source>
</evidence>
<organism evidence="2 3">
    <name type="scientific">Trypanosoma vivax (strain Y486)</name>
    <dbReference type="NCBI Taxonomy" id="1055687"/>
    <lineage>
        <taxon>Eukaryota</taxon>
        <taxon>Discoba</taxon>
        <taxon>Euglenozoa</taxon>
        <taxon>Kinetoplastea</taxon>
        <taxon>Metakinetoplastina</taxon>
        <taxon>Trypanosomatida</taxon>
        <taxon>Trypanosomatidae</taxon>
        <taxon>Trypanosoma</taxon>
        <taxon>Duttonella</taxon>
    </lineage>
</organism>
<name>F9WSN0_TRYVY</name>
<dbReference type="VEuPathDB" id="TriTrypDB:TvY486_0034180"/>
<feature type="compositionally biased region" description="Basic and acidic residues" evidence="1">
    <location>
        <begin position="22"/>
        <end position="41"/>
    </location>
</feature>
<feature type="region of interest" description="Disordered" evidence="1">
    <location>
        <begin position="1"/>
        <end position="88"/>
    </location>
</feature>
<evidence type="ECO:0000256" key="1">
    <source>
        <dbReference type="SAM" id="MobiDB-lite"/>
    </source>
</evidence>
<gene>
    <name evidence="2" type="ORF">TvY486_0034180</name>
</gene>
<evidence type="ECO:0000313" key="2">
    <source>
        <dbReference type="EMBL" id="CCD20569.1"/>
    </source>
</evidence>
<sequence length="135" mass="14311">MGSESSNPVGPRALPGDTADMGTRKEEQGRSSGKKLDERRATSLGCANAKDAQEKGHAQGWVIAQRKQGRERQGAPASTRHAANGMRGKGAVTCAAKDLACGCRSVASGERPVLRGCFATACARHRNEKEQGRRH</sequence>
<protein>
    <submittedName>
        <fullName evidence="2">Uncharacterized protein</fullName>
    </submittedName>
</protein>
<dbReference type="Proteomes" id="UP000009027">
    <property type="component" value="Unassembled WGS sequence"/>
</dbReference>
<proteinExistence type="predicted"/>
<accession>F9WSN0</accession>